<dbReference type="EMBL" id="CAXDID020000288">
    <property type="protein sequence ID" value="CAL6071053.1"/>
    <property type="molecule type" value="Genomic_DNA"/>
</dbReference>
<dbReference type="Proteomes" id="UP001642409">
    <property type="component" value="Unassembled WGS sequence"/>
</dbReference>
<evidence type="ECO:0000313" key="2">
    <source>
        <dbReference type="EMBL" id="CAL6071053.1"/>
    </source>
</evidence>
<gene>
    <name evidence="1" type="ORF">HINF_LOCUS51146</name>
    <name evidence="2" type="ORF">HINF_LOCUS54962</name>
</gene>
<reference evidence="1" key="1">
    <citation type="submission" date="2023-06" db="EMBL/GenBank/DDBJ databases">
        <authorList>
            <person name="Kurt Z."/>
        </authorList>
    </citation>
    <scope>NUCLEOTIDE SEQUENCE</scope>
</reference>
<evidence type="ECO:0000313" key="3">
    <source>
        <dbReference type="Proteomes" id="UP001642409"/>
    </source>
</evidence>
<organism evidence="1">
    <name type="scientific">Hexamita inflata</name>
    <dbReference type="NCBI Taxonomy" id="28002"/>
    <lineage>
        <taxon>Eukaryota</taxon>
        <taxon>Metamonada</taxon>
        <taxon>Diplomonadida</taxon>
        <taxon>Hexamitidae</taxon>
        <taxon>Hexamitinae</taxon>
        <taxon>Hexamita</taxon>
    </lineage>
</organism>
<keyword evidence="3" id="KW-1185">Reference proteome</keyword>
<dbReference type="AlphaFoldDB" id="A0AA86QYE3"/>
<reference evidence="2 3" key="2">
    <citation type="submission" date="2024-07" db="EMBL/GenBank/DDBJ databases">
        <authorList>
            <person name="Akdeniz Z."/>
        </authorList>
    </citation>
    <scope>NUCLEOTIDE SEQUENCE [LARGE SCALE GENOMIC DNA]</scope>
</reference>
<protein>
    <submittedName>
        <fullName evidence="2">Hypothetical_protein</fullName>
    </submittedName>
</protein>
<dbReference type="EMBL" id="CATOUU010000968">
    <property type="protein sequence ID" value="CAI9963501.1"/>
    <property type="molecule type" value="Genomic_DNA"/>
</dbReference>
<comment type="caution">
    <text evidence="1">The sequence shown here is derived from an EMBL/GenBank/DDBJ whole genome shotgun (WGS) entry which is preliminary data.</text>
</comment>
<name>A0AA86QYE3_9EUKA</name>
<evidence type="ECO:0000313" key="1">
    <source>
        <dbReference type="EMBL" id="CAI9963501.1"/>
    </source>
</evidence>
<proteinExistence type="predicted"/>
<sequence length="123" mass="14555">MTIYINLSYYITSNADPHPYSLTDPKSAQLQTPSIFMNKKVYKKYGLKTARFALTYRPFDIFWEINRGSVSEQGWGSAFEVMQYNFGQLKNKFPPINEIVNYYIYGNYLQTCIQQWTLYNIIQ</sequence>
<accession>A0AA86QYE3</accession>